<accession>A0A402ADD8</accession>
<feature type="domain" description="BclA C-terminal" evidence="1">
    <location>
        <begin position="3"/>
        <end position="102"/>
    </location>
</feature>
<dbReference type="Pfam" id="PF18573">
    <property type="entry name" value="BclA_C"/>
    <property type="match status" value="1"/>
</dbReference>
<keyword evidence="3" id="KW-1185">Reference proteome</keyword>
<dbReference type="InterPro" id="IPR041415">
    <property type="entry name" value="BclA_C"/>
</dbReference>
<comment type="caution">
    <text evidence="2">The sequence shown here is derived from an EMBL/GenBank/DDBJ whole genome shotgun (WGS) entry which is preliminary data.</text>
</comment>
<dbReference type="Gene3D" id="2.60.120.40">
    <property type="match status" value="1"/>
</dbReference>
<gene>
    <name evidence="2" type="ORF">KDK_09140</name>
</gene>
<name>A0A402ADD8_9CHLR</name>
<evidence type="ECO:0000313" key="2">
    <source>
        <dbReference type="EMBL" id="GCE17114.1"/>
    </source>
</evidence>
<dbReference type="Proteomes" id="UP000287188">
    <property type="component" value="Unassembled WGS sequence"/>
</dbReference>
<evidence type="ECO:0000259" key="1">
    <source>
        <dbReference type="Pfam" id="PF18573"/>
    </source>
</evidence>
<proteinExistence type="predicted"/>
<sequence length="115" mass="11833">MAFETNGPLTSGFTHTPGSANVIVAATGVYKIDFSTQTTQPSQFTVFDNGTPIPGTSYGSFGGSQLNHGEVIVSLTAGDDVTLVNHTSLTAVDLQTDTGGTTPVINAALDLERLS</sequence>
<evidence type="ECO:0000313" key="3">
    <source>
        <dbReference type="Proteomes" id="UP000287188"/>
    </source>
</evidence>
<dbReference type="InterPro" id="IPR008983">
    <property type="entry name" value="Tumour_necrosis_fac-like_dom"/>
</dbReference>
<dbReference type="AlphaFoldDB" id="A0A402ADD8"/>
<dbReference type="EMBL" id="BIFS01000001">
    <property type="protein sequence ID" value="GCE17114.1"/>
    <property type="molecule type" value="Genomic_DNA"/>
</dbReference>
<protein>
    <recommendedName>
        <fullName evidence="1">BclA C-terminal domain-containing protein</fullName>
    </recommendedName>
</protein>
<reference evidence="3" key="1">
    <citation type="submission" date="2018-12" db="EMBL/GenBank/DDBJ databases">
        <title>Tengunoibacter tsumagoiensis gen. nov., sp. nov., Dictyobacter kobayashii sp. nov., D. alpinus sp. nov., and D. joshuensis sp. nov. and description of Dictyobacteraceae fam. nov. within the order Ktedonobacterales isolated from Tengu-no-mugimeshi.</title>
        <authorList>
            <person name="Wang C.M."/>
            <person name="Zheng Y."/>
            <person name="Sakai Y."/>
            <person name="Toyoda A."/>
            <person name="Minakuchi Y."/>
            <person name="Abe K."/>
            <person name="Yokota A."/>
            <person name="Yabe S."/>
        </authorList>
    </citation>
    <scope>NUCLEOTIDE SEQUENCE [LARGE SCALE GENOMIC DNA]</scope>
    <source>
        <strain evidence="3">Uno11</strain>
    </source>
</reference>
<organism evidence="2 3">
    <name type="scientific">Dictyobacter kobayashii</name>
    <dbReference type="NCBI Taxonomy" id="2014872"/>
    <lineage>
        <taxon>Bacteria</taxon>
        <taxon>Bacillati</taxon>
        <taxon>Chloroflexota</taxon>
        <taxon>Ktedonobacteria</taxon>
        <taxon>Ktedonobacterales</taxon>
        <taxon>Dictyobacteraceae</taxon>
        <taxon>Dictyobacter</taxon>
    </lineage>
</organism>